<name>A0ABN6L3V4_9BACT</name>
<protein>
    <recommendedName>
        <fullName evidence="4">Glycosyltransferase RgtA/B/C/D-like domain-containing protein</fullName>
    </recommendedName>
</protein>
<evidence type="ECO:0000313" key="3">
    <source>
        <dbReference type="Proteomes" id="UP001354989"/>
    </source>
</evidence>
<feature type="transmembrane region" description="Helical" evidence="1">
    <location>
        <begin position="203"/>
        <end position="223"/>
    </location>
</feature>
<feature type="transmembrane region" description="Helical" evidence="1">
    <location>
        <begin position="252"/>
        <end position="273"/>
    </location>
</feature>
<keyword evidence="3" id="KW-1185">Reference proteome</keyword>
<keyword evidence="1" id="KW-1133">Transmembrane helix</keyword>
<feature type="transmembrane region" description="Helical" evidence="1">
    <location>
        <begin position="114"/>
        <end position="130"/>
    </location>
</feature>
<feature type="transmembrane region" description="Helical" evidence="1">
    <location>
        <begin position="285"/>
        <end position="304"/>
    </location>
</feature>
<proteinExistence type="predicted"/>
<feature type="transmembrane region" description="Helical" evidence="1">
    <location>
        <begin position="12"/>
        <end position="34"/>
    </location>
</feature>
<dbReference type="Proteomes" id="UP001354989">
    <property type="component" value="Chromosome"/>
</dbReference>
<feature type="transmembrane region" description="Helical" evidence="1">
    <location>
        <begin position="310"/>
        <end position="328"/>
    </location>
</feature>
<organism evidence="2 3">
    <name type="scientific">Persicobacter psychrovividus</name>
    <dbReference type="NCBI Taxonomy" id="387638"/>
    <lineage>
        <taxon>Bacteria</taxon>
        <taxon>Pseudomonadati</taxon>
        <taxon>Bacteroidota</taxon>
        <taxon>Cytophagia</taxon>
        <taxon>Cytophagales</taxon>
        <taxon>Persicobacteraceae</taxon>
        <taxon>Persicobacter</taxon>
    </lineage>
</organism>
<feature type="transmembrane region" description="Helical" evidence="1">
    <location>
        <begin position="82"/>
        <end position="102"/>
    </location>
</feature>
<gene>
    <name evidence="2" type="ORF">PEPS_00180</name>
</gene>
<reference evidence="2 3" key="1">
    <citation type="submission" date="2021-12" db="EMBL/GenBank/DDBJ databases">
        <title>Genome sequencing of bacteria with rrn-lacking chromosome and rrn-plasmid.</title>
        <authorList>
            <person name="Anda M."/>
            <person name="Iwasaki W."/>
        </authorList>
    </citation>
    <scope>NUCLEOTIDE SEQUENCE [LARGE SCALE GENOMIC DNA]</scope>
    <source>
        <strain evidence="2 3">NBRC 101262</strain>
    </source>
</reference>
<evidence type="ECO:0008006" key="4">
    <source>
        <dbReference type="Google" id="ProtNLM"/>
    </source>
</evidence>
<feature type="transmembrane region" description="Helical" evidence="1">
    <location>
        <begin position="167"/>
        <end position="191"/>
    </location>
</feature>
<sequence length="468" mass="54342">MLRFFRINDPFRLLIIAIVLIAVRMPFLLGGHSLTHDELQWFVIGDQMSQGKLLYGEIFSHIGPFSAGVYWFFSSLTGKSVFLPRLFAILLTLFQATFFNNILNRFKIYDEHNYLPAFIYIFGGLAFFDLGVLSPQLMGMTFILLMLHLCIEHVTSRQRNDEIVIRMGITMGIACLFWPIYFFLTFGIFLMMVMFSSTIVRRYAVIMYGLLLPIGIVAVYYYWHDAGENFFHFFVAANLRDLTPHLSNFLEWFKLLPFFGVLAALSLLGQFRALTHWHFNNRQTLVTIMITSLLVVSTIVTFLYSPKQPYIFLILIPWLSFYVPFFLLKVNKKWFAELIMFTFVVSSILIHFGIPKGILPDLERESVDYVLKADTQNVYSGKTVWVMGNDMTPYLGATAVMPYVRWKDLEYDLNKPTVMAQQRLLLGFGQQPPQVIIDQKNAMPKLLAQLPYLRNQYHATANQIWIKN</sequence>
<evidence type="ECO:0000256" key="1">
    <source>
        <dbReference type="SAM" id="Phobius"/>
    </source>
</evidence>
<evidence type="ECO:0000313" key="2">
    <source>
        <dbReference type="EMBL" id="BDC97737.1"/>
    </source>
</evidence>
<dbReference type="EMBL" id="AP025292">
    <property type="protein sequence ID" value="BDC97737.1"/>
    <property type="molecule type" value="Genomic_DNA"/>
</dbReference>
<accession>A0ABN6L3V4</accession>
<keyword evidence="1" id="KW-0472">Membrane</keyword>
<keyword evidence="1" id="KW-0812">Transmembrane</keyword>
<feature type="transmembrane region" description="Helical" evidence="1">
    <location>
        <begin position="335"/>
        <end position="354"/>
    </location>
</feature>